<gene>
    <name evidence="2" type="ORF">ACFFIA_07205</name>
</gene>
<organism evidence="2 3">
    <name type="scientific">Phytohabitans kaempferiae</name>
    <dbReference type="NCBI Taxonomy" id="1620943"/>
    <lineage>
        <taxon>Bacteria</taxon>
        <taxon>Bacillati</taxon>
        <taxon>Actinomycetota</taxon>
        <taxon>Actinomycetes</taxon>
        <taxon>Micromonosporales</taxon>
        <taxon>Micromonosporaceae</taxon>
    </lineage>
</organism>
<dbReference type="EMBL" id="JBHLUH010000009">
    <property type="protein sequence ID" value="MFC0527443.1"/>
    <property type="molecule type" value="Genomic_DNA"/>
</dbReference>
<sequence length="122" mass="12259">MPRDREGRPGGAAHQGERGALCQRARGLGADLTAGGRTVTLAAVAVATTVAGLAAWGLLAILERSTRRAATAWTWISVAVLVLSLAGPAGAETAGGLVALVSMHVAAGAVLIAGLRRTVRSR</sequence>
<dbReference type="Pfam" id="PF19545">
    <property type="entry name" value="DUF6069"/>
    <property type="match status" value="1"/>
</dbReference>
<evidence type="ECO:0000313" key="3">
    <source>
        <dbReference type="Proteomes" id="UP001589867"/>
    </source>
</evidence>
<keyword evidence="1" id="KW-0812">Transmembrane</keyword>
<accession>A0ABV6LYW7</accession>
<proteinExistence type="predicted"/>
<protein>
    <submittedName>
        <fullName evidence="2">DUF6069 family protein</fullName>
    </submittedName>
</protein>
<dbReference type="RefSeq" id="WP_377247361.1">
    <property type="nucleotide sequence ID" value="NZ_JBHLUH010000009.1"/>
</dbReference>
<keyword evidence="1" id="KW-1133">Transmembrane helix</keyword>
<name>A0ABV6LYW7_9ACTN</name>
<feature type="transmembrane region" description="Helical" evidence="1">
    <location>
        <begin position="97"/>
        <end position="115"/>
    </location>
</feature>
<keyword evidence="1" id="KW-0472">Membrane</keyword>
<evidence type="ECO:0000256" key="1">
    <source>
        <dbReference type="SAM" id="Phobius"/>
    </source>
</evidence>
<keyword evidence="3" id="KW-1185">Reference proteome</keyword>
<feature type="transmembrane region" description="Helical" evidence="1">
    <location>
        <begin position="39"/>
        <end position="61"/>
    </location>
</feature>
<reference evidence="2 3" key="1">
    <citation type="submission" date="2024-09" db="EMBL/GenBank/DDBJ databases">
        <authorList>
            <person name="Sun Q."/>
            <person name="Mori K."/>
        </authorList>
    </citation>
    <scope>NUCLEOTIDE SEQUENCE [LARGE SCALE GENOMIC DNA]</scope>
    <source>
        <strain evidence="2 3">TBRC 3947</strain>
    </source>
</reference>
<feature type="transmembrane region" description="Helical" evidence="1">
    <location>
        <begin position="73"/>
        <end position="91"/>
    </location>
</feature>
<evidence type="ECO:0000313" key="2">
    <source>
        <dbReference type="EMBL" id="MFC0527443.1"/>
    </source>
</evidence>
<dbReference type="InterPro" id="IPR045713">
    <property type="entry name" value="DUF6069"/>
</dbReference>
<comment type="caution">
    <text evidence="2">The sequence shown here is derived from an EMBL/GenBank/DDBJ whole genome shotgun (WGS) entry which is preliminary data.</text>
</comment>
<dbReference type="Proteomes" id="UP001589867">
    <property type="component" value="Unassembled WGS sequence"/>
</dbReference>